<organism evidence="1 2">
    <name type="scientific">Marivirga sericea</name>
    <dbReference type="NCBI Taxonomy" id="1028"/>
    <lineage>
        <taxon>Bacteria</taxon>
        <taxon>Pseudomonadati</taxon>
        <taxon>Bacteroidota</taxon>
        <taxon>Cytophagia</taxon>
        <taxon>Cytophagales</taxon>
        <taxon>Marivirgaceae</taxon>
        <taxon>Marivirga</taxon>
    </lineage>
</organism>
<dbReference type="EMBL" id="FXAW01000001">
    <property type="protein sequence ID" value="SMG15895.1"/>
    <property type="molecule type" value="Genomic_DNA"/>
</dbReference>
<sequence length="300" mass="34612">MKRNLIFLLVLISLIVHNLMGQQDSTVFNKKRLSISVGLTATSYTAGIVYLSEVWYKDHDRVPMHLYNDNSGWKQMDKVAHAYVAYHQSRAGYHMLKWSGVSENTAIFLGGSLGFLFQLPIEIFDGLYEGYGFSLGDVYANTAGSLMFMLQQKFAAEQLFKFKYSFFPSAYSQVNPRILGENALESLFTDYNAQTYWLSINLQRLISNQKIPSWLNLAFGYSGGGMLSEFENPKWIKGERVPELNRYRQFILSPDVDYSKFKRKNRWVNGLLEALNLTKFPAPALEYNTEYGWVIHFIHF</sequence>
<reference evidence="2" key="1">
    <citation type="submission" date="2017-04" db="EMBL/GenBank/DDBJ databases">
        <authorList>
            <person name="Varghese N."/>
            <person name="Submissions S."/>
        </authorList>
    </citation>
    <scope>NUCLEOTIDE SEQUENCE [LARGE SCALE GENOMIC DNA]</scope>
    <source>
        <strain evidence="2">DSM 4125</strain>
    </source>
</reference>
<gene>
    <name evidence="1" type="ORF">SAMN05661096_00816</name>
</gene>
<keyword evidence="2" id="KW-1185">Reference proteome</keyword>
<evidence type="ECO:0000313" key="1">
    <source>
        <dbReference type="EMBL" id="SMG15895.1"/>
    </source>
</evidence>
<dbReference type="RefSeq" id="WP_085515792.1">
    <property type="nucleotide sequence ID" value="NZ_FXAW01000001.1"/>
</dbReference>
<dbReference type="STRING" id="1028.SAMN05661096_00816"/>
<evidence type="ECO:0000313" key="2">
    <source>
        <dbReference type="Proteomes" id="UP000193804"/>
    </source>
</evidence>
<dbReference type="Proteomes" id="UP000193804">
    <property type="component" value="Unassembled WGS sequence"/>
</dbReference>
<protein>
    <submittedName>
        <fullName evidence="1">Predicted lipoprotein</fullName>
    </submittedName>
</protein>
<dbReference type="Pfam" id="PF10043">
    <property type="entry name" value="DUF2279"/>
    <property type="match status" value="1"/>
</dbReference>
<name>A0A1X7INB2_9BACT</name>
<dbReference type="AlphaFoldDB" id="A0A1X7INB2"/>
<dbReference type="OrthoDB" id="9803535at2"/>
<proteinExistence type="predicted"/>
<keyword evidence="1" id="KW-0449">Lipoprotein</keyword>
<dbReference type="InterPro" id="IPR018736">
    <property type="entry name" value="DUF2279_periplasmic_lipo"/>
</dbReference>
<accession>A0A1X7INB2</accession>